<dbReference type="PROSITE" id="PS51736">
    <property type="entry name" value="RECOMBINASES_3"/>
    <property type="match status" value="1"/>
</dbReference>
<dbReference type="Proteomes" id="UP000000442">
    <property type="component" value="Chromosome"/>
</dbReference>
<comment type="similarity">
    <text evidence="1">Belongs to the site-specific recombinase resolvase family.</text>
</comment>
<evidence type="ECO:0000256" key="6">
    <source>
        <dbReference type="PROSITE-ProRule" id="PRU10137"/>
    </source>
</evidence>
<evidence type="ECO:0000259" key="7">
    <source>
        <dbReference type="PROSITE" id="PS51736"/>
    </source>
</evidence>
<dbReference type="GO" id="GO:0000150">
    <property type="term" value="F:DNA strand exchange activity"/>
    <property type="evidence" value="ECO:0007669"/>
    <property type="project" value="InterPro"/>
</dbReference>
<dbReference type="EMBL" id="CP001087">
    <property type="protein sequence ID" value="ACN14894.1"/>
    <property type="molecule type" value="Genomic_DNA"/>
</dbReference>
<name>C0QB95_DESAH</name>
<feature type="domain" description="Resolvase/invertase-type recombinase catalytic" evidence="7">
    <location>
        <begin position="7"/>
        <end position="144"/>
    </location>
</feature>
<dbReference type="SUPFAM" id="SSF53041">
    <property type="entry name" value="Resolvase-like"/>
    <property type="match status" value="1"/>
</dbReference>
<keyword evidence="9" id="KW-1185">Reference proteome</keyword>
<dbReference type="STRING" id="177437.HRM2_17900"/>
<dbReference type="SMART" id="SM00857">
    <property type="entry name" value="Resolvase"/>
    <property type="match status" value="1"/>
</dbReference>
<feature type="active site" description="O-(5'-phospho-DNA)-serine intermediate" evidence="5 6">
    <location>
        <position position="15"/>
    </location>
</feature>
<evidence type="ECO:0000256" key="3">
    <source>
        <dbReference type="ARBA" id="ARBA00023125"/>
    </source>
</evidence>
<dbReference type="Gene3D" id="3.40.50.1390">
    <property type="entry name" value="Resolvase, N-terminal catalytic domain"/>
    <property type="match status" value="1"/>
</dbReference>
<dbReference type="InterPro" id="IPR006120">
    <property type="entry name" value="Resolvase_HTH_dom"/>
</dbReference>
<dbReference type="AlphaFoldDB" id="C0QB95"/>
<dbReference type="GO" id="GO:0015074">
    <property type="term" value="P:DNA integration"/>
    <property type="evidence" value="ECO:0007669"/>
    <property type="project" value="UniProtKB-KW"/>
</dbReference>
<dbReference type="Gene3D" id="1.10.10.60">
    <property type="entry name" value="Homeodomain-like"/>
    <property type="match status" value="1"/>
</dbReference>
<protein>
    <submittedName>
        <fullName evidence="8">ResR</fullName>
    </submittedName>
</protein>
<evidence type="ECO:0000256" key="4">
    <source>
        <dbReference type="ARBA" id="ARBA00023172"/>
    </source>
</evidence>
<organism evidence="8 9">
    <name type="scientific">Desulforapulum autotrophicum (strain ATCC 43914 / DSM 3382 / VKM B-1955 / HRM2)</name>
    <name type="common">Desulfobacterium autotrophicum</name>
    <dbReference type="NCBI Taxonomy" id="177437"/>
    <lineage>
        <taxon>Bacteria</taxon>
        <taxon>Pseudomonadati</taxon>
        <taxon>Thermodesulfobacteriota</taxon>
        <taxon>Desulfobacteria</taxon>
        <taxon>Desulfobacterales</taxon>
        <taxon>Desulfobacteraceae</taxon>
        <taxon>Desulforapulum</taxon>
    </lineage>
</organism>
<keyword evidence="3" id="KW-0238">DNA-binding</keyword>
<reference evidence="8 9" key="1">
    <citation type="journal article" date="2009" name="Environ. Microbiol.">
        <title>Genome sequence of Desulfobacterium autotrophicum HRM2, a marine sulfate reducer oxidizing organic carbon completely to carbon dioxide.</title>
        <authorList>
            <person name="Strittmatter A.W."/>
            <person name="Liesegang H."/>
            <person name="Rabus R."/>
            <person name="Decker I."/>
            <person name="Amann J."/>
            <person name="Andres S."/>
            <person name="Henne A."/>
            <person name="Fricke W.F."/>
            <person name="Martinez-Arias R."/>
            <person name="Bartels D."/>
            <person name="Goesmann A."/>
            <person name="Krause L."/>
            <person name="Puehler A."/>
            <person name="Klenk H.P."/>
            <person name="Richter M."/>
            <person name="Schuler M."/>
            <person name="Gloeckner F.O."/>
            <person name="Meyerdierks A."/>
            <person name="Gottschalk G."/>
            <person name="Amann R."/>
        </authorList>
    </citation>
    <scope>NUCLEOTIDE SEQUENCE [LARGE SCALE GENOMIC DNA]</scope>
    <source>
        <strain evidence="9">ATCC 43914 / DSM 3382 / HRM2</strain>
    </source>
</reference>
<dbReference type="OrthoDB" id="114045at2"/>
<dbReference type="Pfam" id="PF02796">
    <property type="entry name" value="HTH_7"/>
    <property type="match status" value="1"/>
</dbReference>
<dbReference type="PANTHER" id="PTHR30461:SF26">
    <property type="entry name" value="RESOLVASE HOMOLOG YNEB"/>
    <property type="match status" value="1"/>
</dbReference>
<dbReference type="PROSITE" id="PS00397">
    <property type="entry name" value="RECOMBINASES_1"/>
    <property type="match status" value="1"/>
</dbReference>
<dbReference type="CDD" id="cd00569">
    <property type="entry name" value="HTH_Hin_like"/>
    <property type="match status" value="1"/>
</dbReference>
<evidence type="ECO:0000256" key="5">
    <source>
        <dbReference type="PIRSR" id="PIRSR606118-50"/>
    </source>
</evidence>
<dbReference type="CDD" id="cd03768">
    <property type="entry name" value="SR_ResInv"/>
    <property type="match status" value="1"/>
</dbReference>
<dbReference type="RefSeq" id="WP_015903680.1">
    <property type="nucleotide sequence ID" value="NC_012108.1"/>
</dbReference>
<sequence length="201" mass="22578">MKAAKGMKVGYIRVSSTGQNVDRQVDGFNTLDLDKVFTDKVSGATTDRPELKACLEYLRENDTLYIYSMDRLARNLIDLQCIVNELTGRGVSIKFIKEQLTFEQNGGNPMNTLLLQVMGAFAEFERSLIKERQMEGIQSAKTKGVKFGRKAKLAPEQVAEIKTRLEANPLVKKVDLMEEYSISRATLYRVLSCINGKEKAA</sequence>
<accession>C0QB95</accession>
<dbReference type="PANTHER" id="PTHR30461">
    <property type="entry name" value="DNA-INVERTASE FROM LAMBDOID PROPHAGE"/>
    <property type="match status" value="1"/>
</dbReference>
<gene>
    <name evidence="8" type="primary">resR</name>
    <name evidence="8" type="ordered locus">HRM2_17900</name>
</gene>
<keyword evidence="2" id="KW-0229">DNA integration</keyword>
<dbReference type="eggNOG" id="COG1961">
    <property type="taxonomic scope" value="Bacteria"/>
</dbReference>
<dbReference type="InterPro" id="IPR050639">
    <property type="entry name" value="SSR_resolvase"/>
</dbReference>
<proteinExistence type="inferred from homology"/>
<dbReference type="GO" id="GO:0003677">
    <property type="term" value="F:DNA binding"/>
    <property type="evidence" value="ECO:0007669"/>
    <property type="project" value="UniProtKB-KW"/>
</dbReference>
<evidence type="ECO:0000313" key="9">
    <source>
        <dbReference type="Proteomes" id="UP000000442"/>
    </source>
</evidence>
<keyword evidence="4" id="KW-0233">DNA recombination</keyword>
<evidence type="ECO:0000256" key="1">
    <source>
        <dbReference type="ARBA" id="ARBA00009913"/>
    </source>
</evidence>
<evidence type="ECO:0000313" key="8">
    <source>
        <dbReference type="EMBL" id="ACN14894.1"/>
    </source>
</evidence>
<dbReference type="KEGG" id="dat:HRM2_17900"/>
<dbReference type="InterPro" id="IPR036162">
    <property type="entry name" value="Resolvase-like_N_sf"/>
</dbReference>
<dbReference type="InterPro" id="IPR006119">
    <property type="entry name" value="Resolv_N"/>
</dbReference>
<evidence type="ECO:0000256" key="2">
    <source>
        <dbReference type="ARBA" id="ARBA00022908"/>
    </source>
</evidence>
<dbReference type="InterPro" id="IPR006118">
    <property type="entry name" value="Recombinase_CS"/>
</dbReference>
<dbReference type="Pfam" id="PF00239">
    <property type="entry name" value="Resolvase"/>
    <property type="match status" value="1"/>
</dbReference>
<dbReference type="HOGENOM" id="CLU_010686_8_3_7"/>